<feature type="region of interest" description="Disordered" evidence="1">
    <location>
        <begin position="15"/>
        <end position="34"/>
    </location>
</feature>
<name>A0AAV4C1A5_9GAST</name>
<reference evidence="2 3" key="1">
    <citation type="journal article" date="2021" name="Elife">
        <title>Chloroplast acquisition without the gene transfer in kleptoplastic sea slugs, Plakobranchus ocellatus.</title>
        <authorList>
            <person name="Maeda T."/>
            <person name="Takahashi S."/>
            <person name="Yoshida T."/>
            <person name="Shimamura S."/>
            <person name="Takaki Y."/>
            <person name="Nagai Y."/>
            <person name="Toyoda A."/>
            <person name="Suzuki Y."/>
            <person name="Arimoto A."/>
            <person name="Ishii H."/>
            <person name="Satoh N."/>
            <person name="Nishiyama T."/>
            <person name="Hasebe M."/>
            <person name="Maruyama T."/>
            <person name="Minagawa J."/>
            <person name="Obokata J."/>
            <person name="Shigenobu S."/>
        </authorList>
    </citation>
    <scope>NUCLEOTIDE SEQUENCE [LARGE SCALE GENOMIC DNA]</scope>
</reference>
<comment type="caution">
    <text evidence="2">The sequence shown here is derived from an EMBL/GenBank/DDBJ whole genome shotgun (WGS) entry which is preliminary data.</text>
</comment>
<evidence type="ECO:0000313" key="2">
    <source>
        <dbReference type="EMBL" id="GFO25673.1"/>
    </source>
</evidence>
<dbReference type="AlphaFoldDB" id="A0AAV4C1A5"/>
<organism evidence="2 3">
    <name type="scientific">Plakobranchus ocellatus</name>
    <dbReference type="NCBI Taxonomy" id="259542"/>
    <lineage>
        <taxon>Eukaryota</taxon>
        <taxon>Metazoa</taxon>
        <taxon>Spiralia</taxon>
        <taxon>Lophotrochozoa</taxon>
        <taxon>Mollusca</taxon>
        <taxon>Gastropoda</taxon>
        <taxon>Heterobranchia</taxon>
        <taxon>Euthyneura</taxon>
        <taxon>Panpulmonata</taxon>
        <taxon>Sacoglossa</taxon>
        <taxon>Placobranchoidea</taxon>
        <taxon>Plakobranchidae</taxon>
        <taxon>Plakobranchus</taxon>
    </lineage>
</organism>
<dbReference type="EMBL" id="BLXT01005763">
    <property type="protein sequence ID" value="GFO25673.1"/>
    <property type="molecule type" value="Genomic_DNA"/>
</dbReference>
<dbReference type="Proteomes" id="UP000735302">
    <property type="component" value="Unassembled WGS sequence"/>
</dbReference>
<sequence length="68" mass="7925">MDPSTALSILPEREVERAERKTCKRKPPPVCPSTRQVDLRWPARTLPRANHSLYTNRVVLKSEHDFEN</sequence>
<evidence type="ECO:0000313" key="3">
    <source>
        <dbReference type="Proteomes" id="UP000735302"/>
    </source>
</evidence>
<accession>A0AAV4C1A5</accession>
<evidence type="ECO:0000256" key="1">
    <source>
        <dbReference type="SAM" id="MobiDB-lite"/>
    </source>
</evidence>
<proteinExistence type="predicted"/>
<gene>
    <name evidence="2" type="ORF">PoB_005217800</name>
</gene>
<keyword evidence="3" id="KW-1185">Reference proteome</keyword>
<protein>
    <submittedName>
        <fullName evidence="2">Uncharacterized protein</fullName>
    </submittedName>
</protein>